<dbReference type="GO" id="GO:0001682">
    <property type="term" value="P:tRNA 5'-leader removal"/>
    <property type="evidence" value="ECO:0007669"/>
    <property type="project" value="EnsemblFungi"/>
</dbReference>
<gene>
    <name evidence="1" type="ordered locus">Ecym_3599</name>
</gene>
<dbReference type="GO" id="GO:0005829">
    <property type="term" value="C:cytosol"/>
    <property type="evidence" value="ECO:0007669"/>
    <property type="project" value="EnsemblFungi"/>
</dbReference>
<dbReference type="GeneID" id="11469178"/>
<dbReference type="GO" id="GO:0000172">
    <property type="term" value="C:ribonuclease MRP complex"/>
    <property type="evidence" value="ECO:0007669"/>
    <property type="project" value="EnsemblFungi"/>
</dbReference>
<protein>
    <submittedName>
        <fullName evidence="1">Uncharacterized protein</fullName>
    </submittedName>
</protein>
<dbReference type="HOGENOM" id="CLU_047273_0_0_1"/>
<dbReference type="PANTHER" id="PTHR28272">
    <property type="entry name" value="RIBONUCLEASES P/MRP PROTEIN SUBUNIT POP3"/>
    <property type="match status" value="1"/>
</dbReference>
<dbReference type="GO" id="GO:0000171">
    <property type="term" value="F:ribonuclease MRP activity"/>
    <property type="evidence" value="ECO:0007669"/>
    <property type="project" value="EnsemblFungi"/>
</dbReference>
<evidence type="ECO:0000313" key="2">
    <source>
        <dbReference type="Proteomes" id="UP000006790"/>
    </source>
</evidence>
<dbReference type="GO" id="GO:0000294">
    <property type="term" value="P:nuclear-transcribed mRNA catabolic process, RNase MRP-dependent"/>
    <property type="evidence" value="ECO:0007669"/>
    <property type="project" value="EnsemblFungi"/>
</dbReference>
<evidence type="ECO:0000313" key="1">
    <source>
        <dbReference type="EMBL" id="AET39064.1"/>
    </source>
</evidence>
<dbReference type="Proteomes" id="UP000006790">
    <property type="component" value="Chromosome 3"/>
</dbReference>
<dbReference type="GO" id="GO:0005655">
    <property type="term" value="C:nucleolar ribonuclease P complex"/>
    <property type="evidence" value="ECO:0007669"/>
    <property type="project" value="EnsemblFungi"/>
</dbReference>
<dbReference type="FunCoup" id="G8JQT0">
    <property type="interactions" value="115"/>
</dbReference>
<dbReference type="GO" id="GO:0004526">
    <property type="term" value="F:ribonuclease P activity"/>
    <property type="evidence" value="ECO:0007669"/>
    <property type="project" value="EnsemblFungi"/>
</dbReference>
<dbReference type="Pfam" id="PF08228">
    <property type="entry name" value="RNase_P_pop3"/>
    <property type="match status" value="1"/>
</dbReference>
<dbReference type="InterPro" id="IPR013241">
    <property type="entry name" value="RNase_P_Pop3"/>
</dbReference>
<proteinExistence type="predicted"/>
<keyword evidence="2" id="KW-1185">Reference proteome</keyword>
<name>G8JQT0_ERECY</name>
<sequence>MESIKKAERRIAKKKQVYKAILDNAYANDGQLWPLVDEQGLVVELLDKTILRPLKHSSHLGASEKPVQVVTGYNEVMEFLTGACADEGLKEVFLFVCNKDLAGVLVEQIPIAAYMSRYDVCLVQLPKGSLARFTECLEGIAHDGLLLVPVVKDGLDKTFTSKIRDCVPAQEIPWLQSARYKRAPVKMLRTVIPIGKQKQK</sequence>
<dbReference type="KEGG" id="erc:Ecym_3599"/>
<reference evidence="2" key="1">
    <citation type="journal article" date="2012" name="G3 (Bethesda)">
        <title>Pichia sorbitophila, an interspecies yeast hybrid reveals early steps of genome resolution following polyploidization.</title>
        <authorList>
            <person name="Leh Louis V."/>
            <person name="Despons L."/>
            <person name="Friedrich A."/>
            <person name="Martin T."/>
            <person name="Durrens P."/>
            <person name="Casaregola S."/>
            <person name="Neuveglise C."/>
            <person name="Fairhead C."/>
            <person name="Marck C."/>
            <person name="Cruz J.A."/>
            <person name="Straub M.L."/>
            <person name="Kugler V."/>
            <person name="Sacerdot C."/>
            <person name="Uzunov Z."/>
            <person name="Thierry A."/>
            <person name="Weiss S."/>
            <person name="Bleykasten C."/>
            <person name="De Montigny J."/>
            <person name="Jacques N."/>
            <person name="Jung P."/>
            <person name="Lemaire M."/>
            <person name="Mallet S."/>
            <person name="Morel G."/>
            <person name="Richard G.F."/>
            <person name="Sarkar A."/>
            <person name="Savel G."/>
            <person name="Schacherer J."/>
            <person name="Seret M.L."/>
            <person name="Talla E."/>
            <person name="Samson G."/>
            <person name="Jubin C."/>
            <person name="Poulain J."/>
            <person name="Vacherie B."/>
            <person name="Barbe V."/>
            <person name="Pelletier E."/>
            <person name="Sherman D.J."/>
            <person name="Westhof E."/>
            <person name="Weissenbach J."/>
            <person name="Baret P.V."/>
            <person name="Wincker P."/>
            <person name="Gaillardin C."/>
            <person name="Dujon B."/>
            <person name="Souciet J.L."/>
        </authorList>
    </citation>
    <scope>NUCLEOTIDE SEQUENCE [LARGE SCALE GENOMIC DNA]</scope>
    <source>
        <strain evidence="2">CBS 270.75 / DBVPG 7215 / KCTC 17166 / NRRL Y-17582</strain>
    </source>
</reference>
<dbReference type="eggNOG" id="ENOG502RZX7">
    <property type="taxonomic scope" value="Eukaryota"/>
</dbReference>
<accession>G8JQT0</accession>
<organism evidence="1 2">
    <name type="scientific">Eremothecium cymbalariae (strain CBS 270.75 / DBVPG 7215 / KCTC 17166 / NRRL Y-17582)</name>
    <name type="common">Yeast</name>
    <dbReference type="NCBI Taxonomy" id="931890"/>
    <lineage>
        <taxon>Eukaryota</taxon>
        <taxon>Fungi</taxon>
        <taxon>Dikarya</taxon>
        <taxon>Ascomycota</taxon>
        <taxon>Saccharomycotina</taxon>
        <taxon>Saccharomycetes</taxon>
        <taxon>Saccharomycetales</taxon>
        <taxon>Saccharomycetaceae</taxon>
        <taxon>Eremothecium</taxon>
    </lineage>
</organism>
<dbReference type="PANTHER" id="PTHR28272:SF1">
    <property type="entry name" value="RIBONUCLEASES P_MRP PROTEIN SUBUNIT POP3"/>
    <property type="match status" value="1"/>
</dbReference>
<dbReference type="AlphaFoldDB" id="G8JQT0"/>
<dbReference type="STRING" id="931890.G8JQT0"/>
<dbReference type="OrthoDB" id="20109at2759"/>
<dbReference type="GO" id="GO:0000460">
    <property type="term" value="P:maturation of 5.8S rRNA"/>
    <property type="evidence" value="ECO:0007669"/>
    <property type="project" value="EnsemblFungi"/>
</dbReference>
<dbReference type="GO" id="GO:0034965">
    <property type="term" value="P:intronic box C/D snoRNA processing"/>
    <property type="evidence" value="ECO:0007669"/>
    <property type="project" value="EnsemblFungi"/>
</dbReference>
<dbReference type="OMA" id="XHIQSKE"/>
<dbReference type="InParanoid" id="G8JQT0"/>
<dbReference type="EMBL" id="CP002499">
    <property type="protein sequence ID" value="AET39064.1"/>
    <property type="molecule type" value="Genomic_DNA"/>
</dbReference>
<dbReference type="RefSeq" id="XP_003645881.1">
    <property type="nucleotide sequence ID" value="XM_003645833.1"/>
</dbReference>